<protein>
    <submittedName>
        <fullName evidence="1">Uncharacterized protein</fullName>
    </submittedName>
</protein>
<gene>
    <name evidence="1" type="ORF">Voc01_001870</name>
</gene>
<dbReference type="EMBL" id="BOPH01000001">
    <property type="protein sequence ID" value="GIJ65270.1"/>
    <property type="molecule type" value="Genomic_DNA"/>
</dbReference>
<sequence>MTAADISFTEYAKFVFPETFAKGVAAGQAKGKAESLLAILGARGVTVPDEARERITSCTDIEQLDTWIVRAATAIRIDDLSL</sequence>
<proteinExistence type="predicted"/>
<keyword evidence="2" id="KW-1185">Reference proteome</keyword>
<evidence type="ECO:0000313" key="1">
    <source>
        <dbReference type="EMBL" id="GIJ65270.1"/>
    </source>
</evidence>
<reference evidence="1" key="1">
    <citation type="submission" date="2021-01" db="EMBL/GenBank/DDBJ databases">
        <title>Whole genome shotgun sequence of Virgisporangium ochraceum NBRC 16418.</title>
        <authorList>
            <person name="Komaki H."/>
            <person name="Tamura T."/>
        </authorList>
    </citation>
    <scope>NUCLEOTIDE SEQUENCE</scope>
    <source>
        <strain evidence="1">NBRC 16418</strain>
    </source>
</reference>
<evidence type="ECO:0000313" key="2">
    <source>
        <dbReference type="Proteomes" id="UP000635606"/>
    </source>
</evidence>
<dbReference type="AlphaFoldDB" id="A0A8J3ZPP0"/>
<dbReference type="RefSeq" id="WP_203925258.1">
    <property type="nucleotide sequence ID" value="NZ_BOPH01000001.1"/>
</dbReference>
<accession>A0A8J3ZPP0</accession>
<comment type="caution">
    <text evidence="1">The sequence shown here is derived from an EMBL/GenBank/DDBJ whole genome shotgun (WGS) entry which is preliminary data.</text>
</comment>
<name>A0A8J3ZPP0_9ACTN</name>
<organism evidence="1 2">
    <name type="scientific">Virgisporangium ochraceum</name>
    <dbReference type="NCBI Taxonomy" id="65505"/>
    <lineage>
        <taxon>Bacteria</taxon>
        <taxon>Bacillati</taxon>
        <taxon>Actinomycetota</taxon>
        <taxon>Actinomycetes</taxon>
        <taxon>Micromonosporales</taxon>
        <taxon>Micromonosporaceae</taxon>
        <taxon>Virgisporangium</taxon>
    </lineage>
</organism>
<dbReference type="Proteomes" id="UP000635606">
    <property type="component" value="Unassembled WGS sequence"/>
</dbReference>